<dbReference type="InterPro" id="IPR016130">
    <property type="entry name" value="Tyr_Pase_AS"/>
</dbReference>
<dbReference type="FunFam" id="2.60.40.10:FF:000255">
    <property type="entry name" value="receptor-type tyrosine-protein phosphatase gamma isoform X2"/>
    <property type="match status" value="1"/>
</dbReference>
<dbReference type="InterPro" id="IPR041887">
    <property type="entry name" value="Alpha_CARP_receptor-type"/>
</dbReference>
<evidence type="ECO:0000256" key="14">
    <source>
        <dbReference type="SAM" id="MobiDB-lite"/>
    </source>
</evidence>
<dbReference type="InterPro" id="IPR000387">
    <property type="entry name" value="Tyr_Pase_dom"/>
</dbReference>
<dbReference type="Pfam" id="PF00041">
    <property type="entry name" value="fn3"/>
    <property type="match status" value="1"/>
</dbReference>
<dbReference type="Pfam" id="PF00102">
    <property type="entry name" value="Y_phosphatase"/>
    <property type="match status" value="2"/>
</dbReference>
<evidence type="ECO:0000256" key="16">
    <source>
        <dbReference type="SAM" id="SignalP"/>
    </source>
</evidence>
<evidence type="ECO:0000256" key="13">
    <source>
        <dbReference type="ARBA" id="ARBA00051722"/>
    </source>
</evidence>
<feature type="compositionally biased region" description="Basic and acidic residues" evidence="14">
    <location>
        <begin position="662"/>
        <end position="679"/>
    </location>
</feature>
<evidence type="ECO:0000256" key="15">
    <source>
        <dbReference type="SAM" id="Phobius"/>
    </source>
</evidence>
<keyword evidence="12" id="KW-0325">Glycoprotein</keyword>
<feature type="domain" description="Fibronectin type-III" evidence="19">
    <location>
        <begin position="317"/>
        <end position="416"/>
    </location>
</feature>
<comment type="catalytic activity">
    <reaction evidence="13">
        <text>O-phospho-L-tyrosyl-[protein] + H2O = L-tyrosyl-[protein] + phosphate</text>
        <dbReference type="Rhea" id="RHEA:10684"/>
        <dbReference type="Rhea" id="RHEA-COMP:10136"/>
        <dbReference type="Rhea" id="RHEA-COMP:20101"/>
        <dbReference type="ChEBI" id="CHEBI:15377"/>
        <dbReference type="ChEBI" id="CHEBI:43474"/>
        <dbReference type="ChEBI" id="CHEBI:46858"/>
        <dbReference type="ChEBI" id="CHEBI:61978"/>
        <dbReference type="EC" id="3.1.3.48"/>
    </reaction>
</comment>
<dbReference type="Gene3D" id="2.60.40.10">
    <property type="entry name" value="Immunoglobulins"/>
    <property type="match status" value="1"/>
</dbReference>
<dbReference type="Gene3D" id="3.10.200.10">
    <property type="entry name" value="Alpha carbonic anhydrase"/>
    <property type="match status" value="2"/>
</dbReference>
<keyword evidence="5 16" id="KW-0732">Signal</keyword>
<reference evidence="21" key="2">
    <citation type="submission" date="2025-09" db="UniProtKB">
        <authorList>
            <consortium name="Ensembl"/>
        </authorList>
    </citation>
    <scope>IDENTIFICATION</scope>
</reference>
<keyword evidence="11" id="KW-1015">Disulfide bond</keyword>
<evidence type="ECO:0000259" key="20">
    <source>
        <dbReference type="PROSITE" id="PS51144"/>
    </source>
</evidence>
<feature type="domain" description="Alpha-carbonic anhydrase" evidence="20">
    <location>
        <begin position="58"/>
        <end position="289"/>
    </location>
</feature>
<keyword evidence="7" id="KW-0378">Hydrolase</keyword>
<evidence type="ECO:0000256" key="2">
    <source>
        <dbReference type="ARBA" id="ARBA00006246"/>
    </source>
</evidence>
<feature type="transmembrane region" description="Helical" evidence="15">
    <location>
        <begin position="711"/>
        <end position="736"/>
    </location>
</feature>
<dbReference type="PROSITE" id="PS51144">
    <property type="entry name" value="ALPHA_CA_2"/>
    <property type="match status" value="1"/>
</dbReference>
<dbReference type="Gene3D" id="3.90.190.10">
    <property type="entry name" value="Protein tyrosine phosphatase superfamily"/>
    <property type="match status" value="2"/>
</dbReference>
<keyword evidence="9 15" id="KW-1133">Transmembrane helix</keyword>
<evidence type="ECO:0000256" key="9">
    <source>
        <dbReference type="ARBA" id="ARBA00022989"/>
    </source>
</evidence>
<evidence type="ECO:0000256" key="10">
    <source>
        <dbReference type="ARBA" id="ARBA00023136"/>
    </source>
</evidence>
<dbReference type="PANTHER" id="PTHR19134">
    <property type="entry name" value="RECEPTOR-TYPE TYROSINE-PROTEIN PHOSPHATASE"/>
    <property type="match status" value="1"/>
</dbReference>
<dbReference type="InterPro" id="IPR003595">
    <property type="entry name" value="Tyr_Pase_cat"/>
</dbReference>
<evidence type="ECO:0000259" key="18">
    <source>
        <dbReference type="PROSITE" id="PS50056"/>
    </source>
</evidence>
<feature type="compositionally biased region" description="Polar residues" evidence="14">
    <location>
        <begin position="643"/>
        <end position="653"/>
    </location>
</feature>
<feature type="compositionally biased region" description="Polar residues" evidence="14">
    <location>
        <begin position="593"/>
        <end position="602"/>
    </location>
</feature>
<dbReference type="InterPro" id="IPR036398">
    <property type="entry name" value="CA_dom_sf"/>
</dbReference>
<keyword evidence="4 15" id="KW-0812">Transmembrane</keyword>
<dbReference type="Proteomes" id="UP000694549">
    <property type="component" value="Unplaced"/>
</dbReference>
<dbReference type="GO" id="GO:0004725">
    <property type="term" value="F:protein tyrosine phosphatase activity"/>
    <property type="evidence" value="ECO:0007669"/>
    <property type="project" value="UniProtKB-EC"/>
</dbReference>
<feature type="signal peptide" evidence="16">
    <location>
        <begin position="1"/>
        <end position="19"/>
    </location>
</feature>
<feature type="domain" description="Tyrosine-protein phosphatase" evidence="17">
    <location>
        <begin position="793"/>
        <end position="1064"/>
    </location>
</feature>
<keyword evidence="10 15" id="KW-0472">Membrane</keyword>
<protein>
    <recommendedName>
        <fullName evidence="3">protein-tyrosine-phosphatase</fullName>
        <ecNumber evidence="3">3.1.3.48</ecNumber>
    </recommendedName>
</protein>
<dbReference type="FunFam" id="3.90.190.10:FF:000016">
    <property type="entry name" value="receptor-type tyrosine-protein phosphatase gamma isoform X1"/>
    <property type="match status" value="1"/>
</dbReference>
<feature type="compositionally biased region" description="Polar residues" evidence="14">
    <location>
        <begin position="610"/>
        <end position="621"/>
    </location>
</feature>
<dbReference type="Pfam" id="PF00194">
    <property type="entry name" value="Carb_anhydrase"/>
    <property type="match status" value="1"/>
</dbReference>
<feature type="compositionally biased region" description="Acidic residues" evidence="14">
    <location>
        <begin position="546"/>
        <end position="571"/>
    </location>
</feature>
<feature type="chain" id="PRO_5034144288" description="protein-tyrosine-phosphatase" evidence="16">
    <location>
        <begin position="20"/>
        <end position="1390"/>
    </location>
</feature>
<dbReference type="PROSITE" id="PS50853">
    <property type="entry name" value="FN3"/>
    <property type="match status" value="1"/>
</dbReference>
<accession>A0A8B9U572</accession>
<evidence type="ECO:0000313" key="22">
    <source>
        <dbReference type="Proteomes" id="UP000694549"/>
    </source>
</evidence>
<dbReference type="CDD" id="cd00063">
    <property type="entry name" value="FN3"/>
    <property type="match status" value="1"/>
</dbReference>
<dbReference type="InterPro" id="IPR050348">
    <property type="entry name" value="Protein-Tyr_Phosphatase"/>
</dbReference>
<proteinExistence type="inferred from homology"/>
<dbReference type="SMART" id="SM01057">
    <property type="entry name" value="Carb_anhydrase"/>
    <property type="match status" value="1"/>
</dbReference>
<evidence type="ECO:0000256" key="1">
    <source>
        <dbReference type="ARBA" id="ARBA00004479"/>
    </source>
</evidence>
<organism evidence="21 22">
    <name type="scientific">Anas zonorhyncha</name>
    <name type="common">Eastern spot-billed duck</name>
    <dbReference type="NCBI Taxonomy" id="75864"/>
    <lineage>
        <taxon>Eukaryota</taxon>
        <taxon>Metazoa</taxon>
        <taxon>Chordata</taxon>
        <taxon>Craniata</taxon>
        <taxon>Vertebrata</taxon>
        <taxon>Euteleostomi</taxon>
        <taxon>Archelosauria</taxon>
        <taxon>Archosauria</taxon>
        <taxon>Dinosauria</taxon>
        <taxon>Saurischia</taxon>
        <taxon>Theropoda</taxon>
        <taxon>Coelurosauria</taxon>
        <taxon>Aves</taxon>
        <taxon>Neognathae</taxon>
        <taxon>Galloanserae</taxon>
        <taxon>Anseriformes</taxon>
        <taxon>Anatidae</taxon>
        <taxon>Anatinae</taxon>
        <taxon>Anas</taxon>
    </lineage>
</organism>
<comment type="subcellular location">
    <subcellularLocation>
        <location evidence="1">Membrane</location>
        <topology evidence="1">Single-pass type I membrane protein</topology>
    </subcellularLocation>
</comment>
<evidence type="ECO:0000256" key="7">
    <source>
        <dbReference type="ARBA" id="ARBA00022801"/>
    </source>
</evidence>
<feature type="domain" description="Tyrosine specific protein phosphatases" evidence="18">
    <location>
        <begin position="1272"/>
        <end position="1346"/>
    </location>
</feature>
<dbReference type="InterPro" id="IPR001148">
    <property type="entry name" value="CA_dom"/>
</dbReference>
<dbReference type="FunFam" id="3.90.190.10:FF:000013">
    <property type="entry name" value="receptor-type tyrosine-protein phosphatase zeta isoform X1"/>
    <property type="match status" value="1"/>
</dbReference>
<dbReference type="InterPro" id="IPR029021">
    <property type="entry name" value="Prot-tyrosine_phosphatase-like"/>
</dbReference>
<evidence type="ECO:0000259" key="19">
    <source>
        <dbReference type="PROSITE" id="PS50853"/>
    </source>
</evidence>
<dbReference type="PROSITE" id="PS50056">
    <property type="entry name" value="TYR_PHOSPHATASE_2"/>
    <property type="match status" value="2"/>
</dbReference>
<feature type="compositionally biased region" description="Low complexity" evidence="14">
    <location>
        <begin position="581"/>
        <end position="592"/>
    </location>
</feature>
<name>A0A8B9U572_9AVES</name>
<evidence type="ECO:0000256" key="6">
    <source>
        <dbReference type="ARBA" id="ARBA00022737"/>
    </source>
</evidence>
<evidence type="ECO:0000259" key="17">
    <source>
        <dbReference type="PROSITE" id="PS50055"/>
    </source>
</evidence>
<dbReference type="SUPFAM" id="SSF49265">
    <property type="entry name" value="Fibronectin type III"/>
    <property type="match status" value="1"/>
</dbReference>
<dbReference type="InterPro" id="IPR000242">
    <property type="entry name" value="PTP_cat"/>
</dbReference>
<dbReference type="Ensembl" id="ENSAZOT00000004454.1">
    <property type="protein sequence ID" value="ENSAZOP00000004178.1"/>
    <property type="gene ID" value="ENSAZOG00000002642.1"/>
</dbReference>
<feature type="region of interest" description="Disordered" evidence="14">
    <location>
        <begin position="1364"/>
        <end position="1390"/>
    </location>
</feature>
<keyword evidence="22" id="KW-1185">Reference proteome</keyword>
<dbReference type="SMART" id="SM00404">
    <property type="entry name" value="PTPc_motif"/>
    <property type="match status" value="2"/>
</dbReference>
<dbReference type="SMART" id="SM00194">
    <property type="entry name" value="PTPc"/>
    <property type="match status" value="2"/>
</dbReference>
<sequence>MRRLLQPCWWIFFLKITSSVLHDVVCFPALTEGYVGSLHENRHGSSVQIRRRKASGDPYWAYSGTYGPEHWVTSSEKCGGSHQSPIDIIDHQAHVGDEYQELQLDGFDNESSNKTWMKNTGKTVAILLKDDYFVSGAGLPGRFKAEKVEFHWGQSNGSAGSEHSINGKRFPVEVSQRDNPALDSIIHGLKGVVHHEKETFLDPFVLRDLLPASLGSYYRYAGSLTTPPCSEIVEWIVFRKPVPISYHQLEAFYSIFTTEQQDHVKSVEYLRNNFRPQQSLNNRKVSKSAVKDAWSQDMTDILENPLGTEASKACSTPPVNMKVQPVNRTALLVTWNQPETIYHPPIMNYMISYSWTKNEDEKEKTFTKDSDKDLKAIISHVSPDILYLFRVQAVCRNEMRSDFSQTMLFQANTTRIFEGTRIVKTGVPTASPASSADMAPISSGSSTWTSSGLPFSFVSMATGMGPSSSGSQATVASVVTSTLLAGLGFSGGGISSFPSSVWPTRLPAAAAPSKQAGRPVVATTEAAAAASPGPERDSALTKDSEGAEEGEKDEKSESEDGEREHEEEDEKDAEKKEKSRATAAAEARNTTEPSVATASPNRTAEEEGNKTISGEEPNQNVAPKAGHPEESFTEADAQPQPLPSTQVPPTFTNELYLGKIPRRPETTRKPLPKDDRFPEEYPSDNKFITINPADKNSSSMATRPSPGKMEWIIPLIVVSALTFVCLILLIAVLVYWRKCFQTAHFYVEDSSSPRVVPNESIPIIPIPDDMEAIPVKQFVKHISELYSNNQHGFSEDFEEVQRCTADMNITAEHSNHPDNKHKNRYINILAYDHSRVKLRPLPGKDSKHSDYINANYVDGYNKAKAYIATQGPLKSTFEDFWRMIWEQNTGIIVMITNLVEKGRRKCDQYWPSENSEEYGNIIVTLKSTNIHACYTVRRFTVRNTKMKKGQKGNPKGRQNERTVIQYHYTQWPDMGVPEYALPVLTFVRRSSAARTPDMGPVVVHCSAGVGRTGTYIVIDSMLQQIKDKSTVNVLGFLKHIRTQRNYLVQTEEQYIFIHDALLEAILGKETEVSANQLHSYVNSILIPGIGGKTRLEKQFKLVTQCNAKYVECFSAQKDCNKEKNRNSSVVPSERARVGLAPLPGMKGTDYINASYIMGYYRSNEFIITQHPLPHTTKDFWRMIWDHNAQIIVMLPDNQSLAEDEFVYWPSREESMNCEAFTVTLISKDRLCLSNEEQIIIHDFILEATQDDYVLEVRHFQCPKWPNPDAPISSTFELINVIKEEALTRDGPTIVHDEYGAVSAGTLCALTTLSQQLENENAVDVFQVAKMINLMRPGVFTDIEQYQFLYKAMLSLVSTKENGNGPMTLDKNGAVMASDESDPAESMESLV</sequence>
<reference evidence="21" key="1">
    <citation type="submission" date="2025-08" db="UniProtKB">
        <authorList>
            <consortium name="Ensembl"/>
        </authorList>
    </citation>
    <scope>IDENTIFICATION</scope>
</reference>
<dbReference type="SUPFAM" id="SSF51069">
    <property type="entry name" value="Carbonic anhydrase"/>
    <property type="match status" value="1"/>
</dbReference>
<dbReference type="SUPFAM" id="SSF52799">
    <property type="entry name" value="(Phosphotyrosine protein) phosphatases II"/>
    <property type="match status" value="2"/>
</dbReference>
<feature type="domain" description="Tyrosine specific protein phosphatases" evidence="18">
    <location>
        <begin position="981"/>
        <end position="1055"/>
    </location>
</feature>
<dbReference type="EC" id="3.1.3.48" evidence="3"/>
<dbReference type="InterPro" id="IPR036116">
    <property type="entry name" value="FN3_sf"/>
</dbReference>
<dbReference type="PROSITE" id="PS50055">
    <property type="entry name" value="TYR_PHOSPHATASE_PTP"/>
    <property type="match status" value="2"/>
</dbReference>
<keyword evidence="6" id="KW-0677">Repeat</keyword>
<evidence type="ECO:0000256" key="12">
    <source>
        <dbReference type="ARBA" id="ARBA00023180"/>
    </source>
</evidence>
<feature type="compositionally biased region" description="Basic and acidic residues" evidence="14">
    <location>
        <begin position="534"/>
        <end position="545"/>
    </location>
</feature>
<dbReference type="PRINTS" id="PR00700">
    <property type="entry name" value="PRTYPHPHTASE"/>
</dbReference>
<evidence type="ECO:0000256" key="4">
    <source>
        <dbReference type="ARBA" id="ARBA00022692"/>
    </source>
</evidence>
<evidence type="ECO:0000256" key="3">
    <source>
        <dbReference type="ARBA" id="ARBA00013064"/>
    </source>
</evidence>
<dbReference type="CDD" id="cd17670">
    <property type="entry name" value="R-PTP-G-2"/>
    <property type="match status" value="1"/>
</dbReference>
<dbReference type="CDD" id="cd03122">
    <property type="entry name" value="alpha_CARP_receptor_like"/>
    <property type="match status" value="1"/>
</dbReference>
<evidence type="ECO:0000256" key="5">
    <source>
        <dbReference type="ARBA" id="ARBA00022729"/>
    </source>
</evidence>
<dbReference type="InterPro" id="IPR003961">
    <property type="entry name" value="FN3_dom"/>
</dbReference>
<dbReference type="SMART" id="SM00060">
    <property type="entry name" value="FN3"/>
    <property type="match status" value="1"/>
</dbReference>
<evidence type="ECO:0000313" key="21">
    <source>
        <dbReference type="Ensembl" id="ENSAZOP00000004178.1"/>
    </source>
</evidence>
<feature type="domain" description="Tyrosine-protein phosphatase" evidence="17">
    <location>
        <begin position="1095"/>
        <end position="1355"/>
    </location>
</feature>
<dbReference type="PANTHER" id="PTHR19134:SF468">
    <property type="entry name" value="RECEPTOR-TYPE TYROSINE-PROTEIN PHOSPHATASE GAMMA"/>
    <property type="match status" value="1"/>
</dbReference>
<feature type="region of interest" description="Disordered" evidence="14">
    <location>
        <begin position="511"/>
        <end position="702"/>
    </location>
</feature>
<dbReference type="GO" id="GO:0005886">
    <property type="term" value="C:plasma membrane"/>
    <property type="evidence" value="ECO:0007669"/>
    <property type="project" value="UniProtKB-ARBA"/>
</dbReference>
<keyword evidence="8" id="KW-0904">Protein phosphatase</keyword>
<evidence type="ECO:0000256" key="11">
    <source>
        <dbReference type="ARBA" id="ARBA00023157"/>
    </source>
</evidence>
<dbReference type="CDD" id="cd17667">
    <property type="entry name" value="R-PTPc-G-1"/>
    <property type="match status" value="1"/>
</dbReference>
<dbReference type="InterPro" id="IPR013783">
    <property type="entry name" value="Ig-like_fold"/>
</dbReference>
<comment type="similarity">
    <text evidence="2">Belongs to the protein-tyrosine phosphatase family. Receptor class 5 subfamily.</text>
</comment>
<dbReference type="PROSITE" id="PS00383">
    <property type="entry name" value="TYR_PHOSPHATASE_1"/>
    <property type="match status" value="1"/>
</dbReference>
<evidence type="ECO:0000256" key="8">
    <source>
        <dbReference type="ARBA" id="ARBA00022912"/>
    </source>
</evidence>